<name>A0ABQ9IID1_9NEOP</name>
<gene>
    <name evidence="2" type="ORF">PR048_001740</name>
</gene>
<comment type="caution">
    <text evidence="2">The sequence shown here is derived from an EMBL/GenBank/DDBJ whole genome shotgun (WGS) entry which is preliminary data.</text>
</comment>
<feature type="compositionally biased region" description="Polar residues" evidence="1">
    <location>
        <begin position="8"/>
        <end position="18"/>
    </location>
</feature>
<sequence>MIPEKIRQSTASSGTIPTCENPVTRPEIEPGSPWWEASMLTTQPPSSLDIIHLLFYLTATWTGVSESPSPPIQRRLIGLSQLVPFTTAGRSPGTWLKTRVRFHTASVALPGRRCHVIRRLPHHHPGPWWLGCSPPTGANRVHSTAWSLPDFRKCASCRTMPLVGGFFLGDLPFPLRLHSGAAPFSSHFTYFGSQDLFVNSCPNFSTQFRRRSWHSFVNETTRKSNMAGKIALPPARCAGAASRAESMQHTITIRNYSTCVPRAVLREEHTLQPRAVRPRPQPTWFNPLMSVLVVTAESPLGTRTVVRLEHCTSVQSLALIGYGKLVACASVDLIGPALLGLQAGGFLELKRELEIYLWSLLRCIGNGRGRPLEVFANEATFCGKPTVADQPTNHSSRPGMLDGNAEVLVLISQETATLEGLSNLEGLCDGSFDVDVSGGRIRVLGHNYSKCRRVHLAVVPPTPSRHPGTRCRWRPTGTSREVLCDDFHPSYPTPSPYSRGIEGSGDIIFQNGGDAIPLPLSHLPQCMINCSNESNYTCCLVGSYRHMRRMEGVVRACLVGSYRHMRRMEGVVRACLVGSYRHMRRMEGVARACLVGSWRQYEEGDTPKGLLQRVRRSSTCTNVYSTPDVFSRKAPNCGVATVLAILAGSQSVAASRSGFVEGKRYEKLFSAAFRRTVCETHNKLASTCERRCSSHYQLRSADHLQRRNMNLSRKLKPHTTAN</sequence>
<dbReference type="EMBL" id="JARBHB010000001">
    <property type="protein sequence ID" value="KAJ8896396.1"/>
    <property type="molecule type" value="Genomic_DNA"/>
</dbReference>
<evidence type="ECO:0000313" key="3">
    <source>
        <dbReference type="Proteomes" id="UP001159363"/>
    </source>
</evidence>
<keyword evidence="3" id="KW-1185">Reference proteome</keyword>
<organism evidence="2 3">
    <name type="scientific">Dryococelus australis</name>
    <dbReference type="NCBI Taxonomy" id="614101"/>
    <lineage>
        <taxon>Eukaryota</taxon>
        <taxon>Metazoa</taxon>
        <taxon>Ecdysozoa</taxon>
        <taxon>Arthropoda</taxon>
        <taxon>Hexapoda</taxon>
        <taxon>Insecta</taxon>
        <taxon>Pterygota</taxon>
        <taxon>Neoptera</taxon>
        <taxon>Polyneoptera</taxon>
        <taxon>Phasmatodea</taxon>
        <taxon>Verophasmatodea</taxon>
        <taxon>Anareolatae</taxon>
        <taxon>Phasmatidae</taxon>
        <taxon>Eurycanthinae</taxon>
        <taxon>Dryococelus</taxon>
    </lineage>
</organism>
<evidence type="ECO:0000313" key="2">
    <source>
        <dbReference type="EMBL" id="KAJ8896396.1"/>
    </source>
</evidence>
<dbReference type="Proteomes" id="UP001159363">
    <property type="component" value="Chromosome 1"/>
</dbReference>
<feature type="region of interest" description="Disordered" evidence="1">
    <location>
        <begin position="1"/>
        <end position="28"/>
    </location>
</feature>
<feature type="compositionally biased region" description="Basic residues" evidence="1">
    <location>
        <begin position="713"/>
        <end position="722"/>
    </location>
</feature>
<feature type="region of interest" description="Disordered" evidence="1">
    <location>
        <begin position="703"/>
        <end position="722"/>
    </location>
</feature>
<evidence type="ECO:0000256" key="1">
    <source>
        <dbReference type="SAM" id="MobiDB-lite"/>
    </source>
</evidence>
<proteinExistence type="predicted"/>
<protein>
    <submittedName>
        <fullName evidence="2">Uncharacterized protein</fullName>
    </submittedName>
</protein>
<reference evidence="2 3" key="1">
    <citation type="submission" date="2023-02" db="EMBL/GenBank/DDBJ databases">
        <title>LHISI_Scaffold_Assembly.</title>
        <authorList>
            <person name="Stuart O.P."/>
            <person name="Cleave R."/>
            <person name="Magrath M.J.L."/>
            <person name="Mikheyev A.S."/>
        </authorList>
    </citation>
    <scope>NUCLEOTIDE SEQUENCE [LARGE SCALE GENOMIC DNA]</scope>
    <source>
        <strain evidence="2">Daus_M_001</strain>
        <tissue evidence="2">Leg muscle</tissue>
    </source>
</reference>
<accession>A0ABQ9IID1</accession>